<evidence type="ECO:0000313" key="3">
    <source>
        <dbReference type="EMBL" id="KAK7059011.1"/>
    </source>
</evidence>
<comment type="caution">
    <text evidence="3">The sequence shown here is derived from an EMBL/GenBank/DDBJ whole genome shotgun (WGS) entry which is preliminary data.</text>
</comment>
<feature type="region of interest" description="Disordered" evidence="2">
    <location>
        <begin position="140"/>
        <end position="159"/>
    </location>
</feature>
<reference evidence="3 4" key="1">
    <citation type="submission" date="2024-01" db="EMBL/GenBank/DDBJ databases">
        <title>A draft genome for a cacao thread blight-causing isolate of Paramarasmius palmivorus.</title>
        <authorList>
            <person name="Baruah I.K."/>
            <person name="Bukari Y."/>
            <person name="Amoako-Attah I."/>
            <person name="Meinhardt L.W."/>
            <person name="Bailey B.A."/>
            <person name="Cohen S.P."/>
        </authorList>
    </citation>
    <scope>NUCLEOTIDE SEQUENCE [LARGE SCALE GENOMIC DNA]</scope>
    <source>
        <strain evidence="3 4">GH-12</strain>
    </source>
</reference>
<dbReference type="AlphaFoldDB" id="A0AAW0E3B3"/>
<name>A0AAW0E3B3_9AGAR</name>
<evidence type="ECO:0000256" key="1">
    <source>
        <dbReference type="SAM" id="Coils"/>
    </source>
</evidence>
<accession>A0AAW0E3B3</accession>
<dbReference type="Proteomes" id="UP001383192">
    <property type="component" value="Unassembled WGS sequence"/>
</dbReference>
<feature type="coiled-coil region" evidence="1">
    <location>
        <begin position="319"/>
        <end position="346"/>
    </location>
</feature>
<gene>
    <name evidence="3" type="ORF">VNI00_001635</name>
</gene>
<dbReference type="EMBL" id="JAYKXP010000004">
    <property type="protein sequence ID" value="KAK7059011.1"/>
    <property type="molecule type" value="Genomic_DNA"/>
</dbReference>
<organism evidence="3 4">
    <name type="scientific">Paramarasmius palmivorus</name>
    <dbReference type="NCBI Taxonomy" id="297713"/>
    <lineage>
        <taxon>Eukaryota</taxon>
        <taxon>Fungi</taxon>
        <taxon>Dikarya</taxon>
        <taxon>Basidiomycota</taxon>
        <taxon>Agaricomycotina</taxon>
        <taxon>Agaricomycetes</taxon>
        <taxon>Agaricomycetidae</taxon>
        <taxon>Agaricales</taxon>
        <taxon>Marasmiineae</taxon>
        <taxon>Marasmiaceae</taxon>
        <taxon>Paramarasmius</taxon>
    </lineage>
</organism>
<sequence length="399" mass="45594">MLRSRPTPSLDYLRQSPVRGQLEPQDPNNEKGWRYLQTTDTVDEFKVLLPPHTASMYEQLLKLESLELAKKNAQSDRILEIRHLKERMVRKCQKLAKEPLPRKHSHNEPFKFQSIAAPADFRLKEMEKWFRQQQLRLSAQRSAAPRGGRLHPAHPKSTCCHRCSVSPRLGATKISTTRRERPGTPEQIKALPATSASISKEVLRAELKARRASPERKADFPKAKLSKAESLASISTIEPVTCESPPPLPYLFRRDGVPVTDLPQDDWEDIPASNTTPPEAPPNLRRRRSCIKRSNTGDSGKTVSWADDQREWEDMRQVYAHHMDKLEALENQVQESLARLQSETMHLQTVCEGIRDQKESLREVVAQFGEKHADYRTKVKDVLQEADGLLLLYGVRKGT</sequence>
<evidence type="ECO:0000256" key="2">
    <source>
        <dbReference type="SAM" id="MobiDB-lite"/>
    </source>
</evidence>
<evidence type="ECO:0000313" key="4">
    <source>
        <dbReference type="Proteomes" id="UP001383192"/>
    </source>
</evidence>
<feature type="region of interest" description="Disordered" evidence="2">
    <location>
        <begin position="1"/>
        <end position="31"/>
    </location>
</feature>
<feature type="region of interest" description="Disordered" evidence="2">
    <location>
        <begin position="262"/>
        <end position="287"/>
    </location>
</feature>
<proteinExistence type="predicted"/>
<protein>
    <submittedName>
        <fullName evidence="3">Uncharacterized protein</fullName>
    </submittedName>
</protein>
<keyword evidence="1" id="KW-0175">Coiled coil</keyword>
<keyword evidence="4" id="KW-1185">Reference proteome</keyword>